<dbReference type="Gramene" id="Pp3c4_16760V3.1">
    <property type="protein sequence ID" value="PAC:32920601.CDS.1"/>
    <property type="gene ID" value="Pp3c4_16760"/>
</dbReference>
<reference evidence="2 4" key="2">
    <citation type="journal article" date="2018" name="Plant J.">
        <title>The Physcomitrella patens chromosome-scale assembly reveals moss genome structure and evolution.</title>
        <authorList>
            <person name="Lang D."/>
            <person name="Ullrich K.K."/>
            <person name="Murat F."/>
            <person name="Fuchs J."/>
            <person name="Jenkins J."/>
            <person name="Haas F.B."/>
            <person name="Piednoel M."/>
            <person name="Gundlach H."/>
            <person name="Van Bel M."/>
            <person name="Meyberg R."/>
            <person name="Vives C."/>
            <person name="Morata J."/>
            <person name="Symeonidi A."/>
            <person name="Hiss M."/>
            <person name="Muchero W."/>
            <person name="Kamisugi Y."/>
            <person name="Saleh O."/>
            <person name="Blanc G."/>
            <person name="Decker E.L."/>
            <person name="van Gessel N."/>
            <person name="Grimwood J."/>
            <person name="Hayes R.D."/>
            <person name="Graham S.W."/>
            <person name="Gunter L.E."/>
            <person name="McDaniel S.F."/>
            <person name="Hoernstein S.N.W."/>
            <person name="Larsson A."/>
            <person name="Li F.W."/>
            <person name="Perroud P.F."/>
            <person name="Phillips J."/>
            <person name="Ranjan P."/>
            <person name="Rokshar D.S."/>
            <person name="Rothfels C.J."/>
            <person name="Schneider L."/>
            <person name="Shu S."/>
            <person name="Stevenson D.W."/>
            <person name="Thummler F."/>
            <person name="Tillich M."/>
            <person name="Villarreal Aguilar J.C."/>
            <person name="Widiez T."/>
            <person name="Wong G.K."/>
            <person name="Wymore A."/>
            <person name="Zhang Y."/>
            <person name="Zimmer A.D."/>
            <person name="Quatrano R.S."/>
            <person name="Mayer K.F.X."/>
            <person name="Goodstein D."/>
            <person name="Casacuberta J.M."/>
            <person name="Vandepoele K."/>
            <person name="Reski R."/>
            <person name="Cuming A.C."/>
            <person name="Tuskan G.A."/>
            <person name="Maumus F."/>
            <person name="Salse J."/>
            <person name="Schmutz J."/>
            <person name="Rensing S.A."/>
        </authorList>
    </citation>
    <scope>NUCLEOTIDE SEQUENCE [LARGE SCALE GENOMIC DNA]</scope>
    <source>
        <strain evidence="3 4">cv. Gransden 2004</strain>
    </source>
</reference>
<dbReference type="PaxDb" id="3218-PP1S13_249V6.1"/>
<evidence type="ECO:0000313" key="4">
    <source>
        <dbReference type="Proteomes" id="UP000006727"/>
    </source>
</evidence>
<feature type="region of interest" description="Disordered" evidence="1">
    <location>
        <begin position="1"/>
        <end position="54"/>
    </location>
</feature>
<evidence type="ECO:0000313" key="3">
    <source>
        <dbReference type="EnsemblPlants" id="PAC:32920601.CDS.1"/>
    </source>
</evidence>
<evidence type="ECO:0000313" key="2">
    <source>
        <dbReference type="EMBL" id="PNR55426.1"/>
    </source>
</evidence>
<sequence>MGVRAHDRKHSRRNQCNHKFHLNSWTLRKETKRGRGKRARARIGQTRKTTTRRK</sequence>
<accession>A0A2K1KNT8</accession>
<dbReference type="Gramene" id="Pp3c4_16760V3.2">
    <property type="protein sequence ID" value="PAC:32920602.CDS.1"/>
    <property type="gene ID" value="Pp3c4_16760"/>
</dbReference>
<gene>
    <name evidence="2" type="ORF">PHYPA_006323</name>
</gene>
<reference evidence="3" key="3">
    <citation type="submission" date="2020-12" db="UniProtKB">
        <authorList>
            <consortium name="EnsemblPlants"/>
        </authorList>
    </citation>
    <scope>IDENTIFICATION</scope>
</reference>
<proteinExistence type="predicted"/>
<evidence type="ECO:0000256" key="1">
    <source>
        <dbReference type="SAM" id="MobiDB-lite"/>
    </source>
</evidence>
<feature type="compositionally biased region" description="Basic residues" evidence="1">
    <location>
        <begin position="1"/>
        <end position="21"/>
    </location>
</feature>
<protein>
    <submittedName>
        <fullName evidence="2 3">Uncharacterized protein</fullName>
    </submittedName>
</protein>
<organism evidence="2">
    <name type="scientific">Physcomitrium patens</name>
    <name type="common">Spreading-leaved earth moss</name>
    <name type="synonym">Physcomitrella patens</name>
    <dbReference type="NCBI Taxonomy" id="3218"/>
    <lineage>
        <taxon>Eukaryota</taxon>
        <taxon>Viridiplantae</taxon>
        <taxon>Streptophyta</taxon>
        <taxon>Embryophyta</taxon>
        <taxon>Bryophyta</taxon>
        <taxon>Bryophytina</taxon>
        <taxon>Bryopsida</taxon>
        <taxon>Funariidae</taxon>
        <taxon>Funariales</taxon>
        <taxon>Funariaceae</taxon>
        <taxon>Physcomitrium</taxon>
    </lineage>
</organism>
<dbReference type="EnsemblPlants" id="Pp3c4_16760V3.1">
    <property type="protein sequence ID" value="PAC:32920601.CDS.1"/>
    <property type="gene ID" value="Pp3c4_16760"/>
</dbReference>
<dbReference type="InParanoid" id="A0A2K1KNT8"/>
<name>A0A2K1KNT8_PHYPA</name>
<reference evidence="2 4" key="1">
    <citation type="journal article" date="2008" name="Science">
        <title>The Physcomitrella genome reveals evolutionary insights into the conquest of land by plants.</title>
        <authorList>
            <person name="Rensing S."/>
            <person name="Lang D."/>
            <person name="Zimmer A."/>
            <person name="Terry A."/>
            <person name="Salamov A."/>
            <person name="Shapiro H."/>
            <person name="Nishiyama T."/>
            <person name="Perroud P.-F."/>
            <person name="Lindquist E."/>
            <person name="Kamisugi Y."/>
            <person name="Tanahashi T."/>
            <person name="Sakakibara K."/>
            <person name="Fujita T."/>
            <person name="Oishi K."/>
            <person name="Shin-I T."/>
            <person name="Kuroki Y."/>
            <person name="Toyoda A."/>
            <person name="Suzuki Y."/>
            <person name="Hashimoto A."/>
            <person name="Yamaguchi K."/>
            <person name="Sugano A."/>
            <person name="Kohara Y."/>
            <person name="Fujiyama A."/>
            <person name="Anterola A."/>
            <person name="Aoki S."/>
            <person name="Ashton N."/>
            <person name="Barbazuk W.B."/>
            <person name="Barker E."/>
            <person name="Bennetzen J."/>
            <person name="Bezanilla M."/>
            <person name="Blankenship R."/>
            <person name="Cho S.H."/>
            <person name="Dutcher S."/>
            <person name="Estelle M."/>
            <person name="Fawcett J.A."/>
            <person name="Gundlach H."/>
            <person name="Hanada K."/>
            <person name="Heyl A."/>
            <person name="Hicks K.A."/>
            <person name="Hugh J."/>
            <person name="Lohr M."/>
            <person name="Mayer K."/>
            <person name="Melkozernov A."/>
            <person name="Murata T."/>
            <person name="Nelson D."/>
            <person name="Pils B."/>
            <person name="Prigge M."/>
            <person name="Reiss B."/>
            <person name="Renner T."/>
            <person name="Rombauts S."/>
            <person name="Rushton P."/>
            <person name="Sanderfoot A."/>
            <person name="Schween G."/>
            <person name="Shiu S.-H."/>
            <person name="Stueber K."/>
            <person name="Theodoulou F.L."/>
            <person name="Tu H."/>
            <person name="Van de Peer Y."/>
            <person name="Verrier P.J."/>
            <person name="Waters E."/>
            <person name="Wood A."/>
            <person name="Yang L."/>
            <person name="Cove D."/>
            <person name="Cuming A."/>
            <person name="Hasebe M."/>
            <person name="Lucas S."/>
            <person name="Mishler D.B."/>
            <person name="Reski R."/>
            <person name="Grigoriev I."/>
            <person name="Quatrano R.S."/>
            <person name="Boore J.L."/>
        </authorList>
    </citation>
    <scope>NUCLEOTIDE SEQUENCE [LARGE SCALE GENOMIC DNA]</scope>
    <source>
        <strain evidence="3 4">cv. Gransden 2004</strain>
    </source>
</reference>
<dbReference type="AlphaFoldDB" id="A0A2K1KNT8"/>
<feature type="compositionally biased region" description="Basic residues" evidence="1">
    <location>
        <begin position="30"/>
        <end position="41"/>
    </location>
</feature>
<dbReference type="EMBL" id="ABEU02000004">
    <property type="protein sequence ID" value="PNR55426.1"/>
    <property type="molecule type" value="Genomic_DNA"/>
</dbReference>
<dbReference type="Proteomes" id="UP000006727">
    <property type="component" value="Chromosome 4"/>
</dbReference>
<dbReference type="EnsemblPlants" id="Pp3c4_16760V3.2">
    <property type="protein sequence ID" value="PAC:32920602.CDS.1"/>
    <property type="gene ID" value="Pp3c4_16760"/>
</dbReference>
<keyword evidence="4" id="KW-1185">Reference proteome</keyword>